<keyword evidence="2" id="KW-1185">Reference proteome</keyword>
<evidence type="ECO:0000313" key="2">
    <source>
        <dbReference type="Proteomes" id="UP001583177"/>
    </source>
</evidence>
<dbReference type="Proteomes" id="UP001583177">
    <property type="component" value="Unassembled WGS sequence"/>
</dbReference>
<accession>A0ABR3W6A3</accession>
<proteinExistence type="predicted"/>
<comment type="caution">
    <text evidence="1">The sequence shown here is derived from an EMBL/GenBank/DDBJ whole genome shotgun (WGS) entry which is preliminary data.</text>
</comment>
<name>A0ABR3W6A3_9PEZI</name>
<organism evidence="1 2">
    <name type="scientific">Diaporthe australafricana</name>
    <dbReference type="NCBI Taxonomy" id="127596"/>
    <lineage>
        <taxon>Eukaryota</taxon>
        <taxon>Fungi</taxon>
        <taxon>Dikarya</taxon>
        <taxon>Ascomycota</taxon>
        <taxon>Pezizomycotina</taxon>
        <taxon>Sordariomycetes</taxon>
        <taxon>Sordariomycetidae</taxon>
        <taxon>Diaporthales</taxon>
        <taxon>Diaporthaceae</taxon>
        <taxon>Diaporthe</taxon>
    </lineage>
</organism>
<sequence length="128" mass="15629">MNWDFLYWLHVIRVLEDLVTEFEEEAVKYIQIYADGSSFFPKFWNLFWQIRMEEELGKLEGNELTDAERRDAEEIGVQWSSSQQKEEEENPYRDTDLKYWFYELDKICPEYAEPWPEELCRVAEIPDL</sequence>
<gene>
    <name evidence="1" type="ORF">Daus18300_011519</name>
</gene>
<dbReference type="EMBL" id="JAWRVE010000141">
    <property type="protein sequence ID" value="KAL1854333.1"/>
    <property type="molecule type" value="Genomic_DNA"/>
</dbReference>
<reference evidence="1 2" key="1">
    <citation type="journal article" date="2024" name="IMA Fungus">
        <title>IMA Genome - F19 : A genome assembly and annotation guide to empower mycologists, including annotated draft genome sequences of Ceratocystis pirilliformis, Diaporthe australafricana, Fusarium ophioides, Paecilomyces lecythidis, and Sporothrix stenoceras.</title>
        <authorList>
            <person name="Aylward J."/>
            <person name="Wilson A.M."/>
            <person name="Visagie C.M."/>
            <person name="Spraker J."/>
            <person name="Barnes I."/>
            <person name="Buitendag C."/>
            <person name="Ceriani C."/>
            <person name="Del Mar Angel L."/>
            <person name="du Plessis D."/>
            <person name="Fuchs T."/>
            <person name="Gasser K."/>
            <person name="Kramer D."/>
            <person name="Li W."/>
            <person name="Munsamy K."/>
            <person name="Piso A."/>
            <person name="Price J.L."/>
            <person name="Sonnekus B."/>
            <person name="Thomas C."/>
            <person name="van der Nest A."/>
            <person name="van Dijk A."/>
            <person name="van Heerden A."/>
            <person name="van Vuuren N."/>
            <person name="Yilmaz N."/>
            <person name="Duong T.A."/>
            <person name="van der Merwe N.A."/>
            <person name="Wingfield M.J."/>
            <person name="Wingfield B.D."/>
        </authorList>
    </citation>
    <scope>NUCLEOTIDE SEQUENCE [LARGE SCALE GENOMIC DNA]</scope>
    <source>
        <strain evidence="1 2">CMW 18300</strain>
    </source>
</reference>
<protein>
    <submittedName>
        <fullName evidence="1">Uncharacterized protein</fullName>
    </submittedName>
</protein>
<evidence type="ECO:0000313" key="1">
    <source>
        <dbReference type="EMBL" id="KAL1854333.1"/>
    </source>
</evidence>